<dbReference type="OrthoDB" id="4959430at2759"/>
<name>A0A0U5FZ82_ASPCI</name>
<sequence length="553" mass="60976">MASWDSFSAFSGKLNPSLLMPALDSAGNVDYPAAARRFSQWIRDLRQSPADYGIPLERIKDVQKVLDTFLPVPAEGQPVQPRRINSHQGFPASLRQIVPVEVQFGHQNATLPIVDAPSALGYVFSFATPPAGAEKLTFDGYYLPLSVYYAWFLYLAFLWPASSPTPVITNVPREACLLYLPESLQTTAPVFWFGAIWSGADPADAEGAGLIWDDEAQMDLWRQEHLIVPLFARNATVQMPDWTPTVRRTAARRLNEYILGKKGIDSTATPFLDSLFTGVLSKLPGLGDSAGLAEYLEAVSLLVKVDAKQPLGVSTAPDFLIAHSKLSSQLMGLLYALVDSLTNLEDIPKLLQNIQALVRFYVTPHVFDPITDQELPLGEQSSPVVETLMAALPALILEPMRKKLKSLYCHLYSLYESTDDQIRYVERSYFIDQRKSYARAPEALPAFALSPEYFGDKLPASSMSKTRGVKLSVRVLGQAIMGGAFQETFSADKLDKMSFQAIQAQMVQTPIISPPDAESRVLLTHAQLRAVDSLADYSADAQAACPKTFDLFS</sequence>
<evidence type="ECO:0000313" key="1">
    <source>
        <dbReference type="EMBL" id="CEL03981.1"/>
    </source>
</evidence>
<dbReference type="AlphaFoldDB" id="A0A0U5FZ82"/>
<gene>
    <name evidence="1" type="ORF">ASPCAL05115</name>
</gene>
<dbReference type="OMA" id="KSYARAP"/>
<protein>
    <submittedName>
        <fullName evidence="1">Uncharacterized protein</fullName>
    </submittedName>
</protein>
<organism evidence="1 2">
    <name type="scientific">Aspergillus calidoustus</name>
    <dbReference type="NCBI Taxonomy" id="454130"/>
    <lineage>
        <taxon>Eukaryota</taxon>
        <taxon>Fungi</taxon>
        <taxon>Dikarya</taxon>
        <taxon>Ascomycota</taxon>
        <taxon>Pezizomycotina</taxon>
        <taxon>Eurotiomycetes</taxon>
        <taxon>Eurotiomycetidae</taxon>
        <taxon>Eurotiales</taxon>
        <taxon>Aspergillaceae</taxon>
        <taxon>Aspergillus</taxon>
        <taxon>Aspergillus subgen. Nidulantes</taxon>
    </lineage>
</organism>
<reference evidence="2" key="1">
    <citation type="journal article" date="2016" name="Genome Announc.">
        <title>Draft genome sequences of fungus Aspergillus calidoustus.</title>
        <authorList>
            <person name="Horn F."/>
            <person name="Linde J."/>
            <person name="Mattern D.J."/>
            <person name="Walther G."/>
            <person name="Guthke R."/>
            <person name="Scherlach K."/>
            <person name="Martin K."/>
            <person name="Brakhage A.A."/>
            <person name="Petzke L."/>
            <person name="Valiante V."/>
        </authorList>
    </citation>
    <scope>NUCLEOTIDE SEQUENCE [LARGE SCALE GENOMIC DNA]</scope>
    <source>
        <strain evidence="2">SF006504</strain>
    </source>
</reference>
<accession>A0A0U5FZ82</accession>
<proteinExistence type="predicted"/>
<evidence type="ECO:0000313" key="2">
    <source>
        <dbReference type="Proteomes" id="UP000054771"/>
    </source>
</evidence>
<keyword evidence="2" id="KW-1185">Reference proteome</keyword>
<dbReference type="Proteomes" id="UP000054771">
    <property type="component" value="Unassembled WGS sequence"/>
</dbReference>
<dbReference type="EMBL" id="CDMC01000004">
    <property type="protein sequence ID" value="CEL03981.1"/>
    <property type="molecule type" value="Genomic_DNA"/>
</dbReference>